<evidence type="ECO:0000256" key="3">
    <source>
        <dbReference type="ARBA" id="ARBA00022801"/>
    </source>
</evidence>
<dbReference type="EMBL" id="KQ484256">
    <property type="protein sequence ID" value="KYP36176.1"/>
    <property type="molecule type" value="Genomic_DNA"/>
</dbReference>
<organism evidence="7 8">
    <name type="scientific">Cajanus cajan</name>
    <name type="common">Pigeon pea</name>
    <name type="synonym">Cajanus indicus</name>
    <dbReference type="NCBI Taxonomy" id="3821"/>
    <lineage>
        <taxon>Eukaryota</taxon>
        <taxon>Viridiplantae</taxon>
        <taxon>Streptophyta</taxon>
        <taxon>Embryophyta</taxon>
        <taxon>Tracheophyta</taxon>
        <taxon>Spermatophyta</taxon>
        <taxon>Magnoliopsida</taxon>
        <taxon>eudicotyledons</taxon>
        <taxon>Gunneridae</taxon>
        <taxon>Pentapetalae</taxon>
        <taxon>rosids</taxon>
        <taxon>fabids</taxon>
        <taxon>Fabales</taxon>
        <taxon>Fabaceae</taxon>
        <taxon>Papilionoideae</taxon>
        <taxon>50 kb inversion clade</taxon>
        <taxon>NPAAA clade</taxon>
        <taxon>indigoferoid/millettioid clade</taxon>
        <taxon>Phaseoleae</taxon>
        <taxon>Cajanus</taxon>
    </lineage>
</organism>
<dbReference type="GO" id="GO:0008234">
    <property type="term" value="F:cysteine-type peptidase activity"/>
    <property type="evidence" value="ECO:0007669"/>
    <property type="project" value="InterPro"/>
</dbReference>
<keyword evidence="3" id="KW-0378">Hydrolase</keyword>
<name>A0A151R0W6_CAJCA</name>
<evidence type="ECO:0000256" key="4">
    <source>
        <dbReference type="SAM" id="Coils"/>
    </source>
</evidence>
<accession>A0A151R0W6</accession>
<comment type="similarity">
    <text evidence="1">Belongs to the peptidase C48 family.</text>
</comment>
<evidence type="ECO:0000259" key="6">
    <source>
        <dbReference type="Pfam" id="PF26133"/>
    </source>
</evidence>
<dbReference type="Proteomes" id="UP000075243">
    <property type="component" value="Unassembled WGS sequence"/>
</dbReference>
<dbReference type="AlphaFoldDB" id="A0A151R0W6"/>
<dbReference type="Gene3D" id="3.40.395.10">
    <property type="entry name" value="Adenoviral Proteinase, Chain A"/>
    <property type="match status" value="1"/>
</dbReference>
<keyword evidence="8" id="KW-1185">Reference proteome</keyword>
<dbReference type="SUPFAM" id="SSF54001">
    <property type="entry name" value="Cysteine proteinases"/>
    <property type="match status" value="1"/>
</dbReference>
<dbReference type="PANTHER" id="PTHR33018">
    <property type="entry name" value="OS10G0338966 PROTEIN-RELATED"/>
    <property type="match status" value="1"/>
</dbReference>
<dbReference type="InterPro" id="IPR003653">
    <property type="entry name" value="Peptidase_C48_C"/>
</dbReference>
<dbReference type="OMA" id="WKFARIN"/>
<dbReference type="GO" id="GO:0006508">
    <property type="term" value="P:proteolysis"/>
    <property type="evidence" value="ECO:0007669"/>
    <property type="project" value="UniProtKB-KW"/>
</dbReference>
<sequence length="552" mass="63088">RKKAQETQAKNETSVITSRGGYQLLKKKIMKEKAMKHQASQDDIVVSDPPSPPMRHELWKFARINKTGDFTTEAAKEIVSKIEILEQLSKEGSFVSHGRQDILTVAIGKPEHIGRVRAAGKGHNLQTYFGRQSTSHSSTSVDQLVELKVSQVVETLKEDMQRQMKEEMQRQMKEEMQRQLQEYMQSFSQQFQQTTLVTKPVIEHLSTKGSCAAIDPSATGINPNTSNQCELLVDGSLDPVGIGRIHILGSIVHHQTMEDDMVRVSVLHVIHPKARVSVPTEEVQTIGQALNTFLQWPRKLVKVLSMEDVVATPKGKLTPFRNLPPIKRMWKLVANMEDDDQPKQIPWDPKVFGIPSKVPLYISQSDISEITHGHCMLNILILQLFIHKLSVDKGNDNIYGFLEPEAIQKSGNKADEIQAYIQNSMFDSNKNIYLAPYFYDAHWQLIVICPMENRSLCFCSLYKPPPADFKHLLDKTMKGYHILKGSKSKKKMQWLFVKSYKQIGNCECGYYVMKAMHTIVNSQIVSRWAEVSFTVLKVFILNFHFVMFYEYF</sequence>
<dbReference type="Gramene" id="C.cajan_42627.t">
    <property type="protein sequence ID" value="C.cajan_42627.t"/>
    <property type="gene ID" value="C.cajan_42627"/>
</dbReference>
<gene>
    <name evidence="7" type="ORF">KK1_042725</name>
</gene>
<evidence type="ECO:0000259" key="5">
    <source>
        <dbReference type="Pfam" id="PF02902"/>
    </source>
</evidence>
<proteinExistence type="inferred from homology"/>
<feature type="domain" description="DUF8039" evidence="6">
    <location>
        <begin position="226"/>
        <end position="303"/>
    </location>
</feature>
<feature type="non-terminal residue" evidence="7">
    <location>
        <position position="1"/>
    </location>
</feature>
<evidence type="ECO:0000313" key="7">
    <source>
        <dbReference type="EMBL" id="KYP36176.1"/>
    </source>
</evidence>
<keyword evidence="2" id="KW-0645">Protease</keyword>
<dbReference type="Pfam" id="PF26133">
    <property type="entry name" value="DUF8039"/>
    <property type="match status" value="1"/>
</dbReference>
<reference evidence="7" key="1">
    <citation type="journal article" date="2012" name="Nat. Biotechnol.">
        <title>Draft genome sequence of pigeonpea (Cajanus cajan), an orphan legume crop of resource-poor farmers.</title>
        <authorList>
            <person name="Varshney R.K."/>
            <person name="Chen W."/>
            <person name="Li Y."/>
            <person name="Bharti A.K."/>
            <person name="Saxena R.K."/>
            <person name="Schlueter J.A."/>
            <person name="Donoghue M.T."/>
            <person name="Azam S."/>
            <person name="Fan G."/>
            <person name="Whaley A.M."/>
            <person name="Farmer A.D."/>
            <person name="Sheridan J."/>
            <person name="Iwata A."/>
            <person name="Tuteja R."/>
            <person name="Penmetsa R.V."/>
            <person name="Wu W."/>
            <person name="Upadhyaya H.D."/>
            <person name="Yang S.P."/>
            <person name="Shah T."/>
            <person name="Saxena K.B."/>
            <person name="Michael T."/>
            <person name="McCombie W.R."/>
            <person name="Yang B."/>
            <person name="Zhang G."/>
            <person name="Yang H."/>
            <person name="Wang J."/>
            <person name="Spillane C."/>
            <person name="Cook D.R."/>
            <person name="May G.D."/>
            <person name="Xu X."/>
            <person name="Jackson S.A."/>
        </authorList>
    </citation>
    <scope>NUCLEOTIDE SEQUENCE [LARGE SCALE GENOMIC DNA]</scope>
</reference>
<feature type="coiled-coil region" evidence="4">
    <location>
        <begin position="157"/>
        <end position="186"/>
    </location>
</feature>
<dbReference type="PANTHER" id="PTHR33018:SF34">
    <property type="entry name" value="OS02G0472350 PROTEIN"/>
    <property type="match status" value="1"/>
</dbReference>
<dbReference type="InterPro" id="IPR058352">
    <property type="entry name" value="DUF8039"/>
</dbReference>
<evidence type="ECO:0000313" key="8">
    <source>
        <dbReference type="Proteomes" id="UP000075243"/>
    </source>
</evidence>
<dbReference type="InterPro" id="IPR038765">
    <property type="entry name" value="Papain-like_cys_pep_sf"/>
</dbReference>
<evidence type="ECO:0000256" key="2">
    <source>
        <dbReference type="ARBA" id="ARBA00022670"/>
    </source>
</evidence>
<dbReference type="Pfam" id="PF02902">
    <property type="entry name" value="Peptidase_C48"/>
    <property type="match status" value="1"/>
</dbReference>
<evidence type="ECO:0000256" key="1">
    <source>
        <dbReference type="ARBA" id="ARBA00005234"/>
    </source>
</evidence>
<feature type="domain" description="Ubiquitin-like protease family profile" evidence="5">
    <location>
        <begin position="430"/>
        <end position="521"/>
    </location>
</feature>
<protein>
    <submittedName>
        <fullName evidence="7">Uncharacterized protein</fullName>
    </submittedName>
</protein>
<keyword evidence="4" id="KW-0175">Coiled coil</keyword>